<dbReference type="InterPro" id="IPR013087">
    <property type="entry name" value="Znf_C2H2_type"/>
</dbReference>
<accession>A0ABQ7QB02</accession>
<dbReference type="SMART" id="SM00355">
    <property type="entry name" value="ZnF_C2H2"/>
    <property type="match status" value="6"/>
</dbReference>
<gene>
    <name evidence="13" type="ORF">JYU34_013944</name>
</gene>
<feature type="compositionally biased region" description="Low complexity" evidence="10">
    <location>
        <begin position="349"/>
        <end position="361"/>
    </location>
</feature>
<feature type="binding site" evidence="9">
    <location>
        <position position="54"/>
    </location>
    <ligand>
        <name>Zn(2+)</name>
        <dbReference type="ChEBI" id="CHEBI:29105"/>
    </ligand>
</feature>
<evidence type="ECO:0000256" key="7">
    <source>
        <dbReference type="ARBA" id="ARBA00023242"/>
    </source>
</evidence>
<evidence type="ECO:0000313" key="14">
    <source>
        <dbReference type="Proteomes" id="UP000823941"/>
    </source>
</evidence>
<evidence type="ECO:0000256" key="1">
    <source>
        <dbReference type="ARBA" id="ARBA00004123"/>
    </source>
</evidence>
<evidence type="ECO:0000256" key="8">
    <source>
        <dbReference type="PROSITE-ProRule" id="PRU00042"/>
    </source>
</evidence>
<dbReference type="SUPFAM" id="SSF57716">
    <property type="entry name" value="Glucocorticoid receptor-like (DNA-binding domain)"/>
    <property type="match status" value="1"/>
</dbReference>
<evidence type="ECO:0000313" key="13">
    <source>
        <dbReference type="EMBL" id="KAG7302413.1"/>
    </source>
</evidence>
<dbReference type="PROSITE" id="PS50157">
    <property type="entry name" value="ZINC_FINGER_C2H2_2"/>
    <property type="match status" value="4"/>
</dbReference>
<evidence type="ECO:0000259" key="12">
    <source>
        <dbReference type="PROSITE" id="PS51915"/>
    </source>
</evidence>
<feature type="domain" description="ZAD" evidence="12">
    <location>
        <begin position="10"/>
        <end position="81"/>
    </location>
</feature>
<keyword evidence="3" id="KW-0677">Repeat</keyword>
<evidence type="ECO:0000259" key="11">
    <source>
        <dbReference type="PROSITE" id="PS50157"/>
    </source>
</evidence>
<dbReference type="SMART" id="SM00868">
    <property type="entry name" value="zf-AD"/>
    <property type="match status" value="1"/>
</dbReference>
<keyword evidence="5 9" id="KW-0862">Zinc</keyword>
<evidence type="ECO:0000256" key="5">
    <source>
        <dbReference type="ARBA" id="ARBA00022833"/>
    </source>
</evidence>
<evidence type="ECO:0000256" key="4">
    <source>
        <dbReference type="ARBA" id="ARBA00022771"/>
    </source>
</evidence>
<evidence type="ECO:0000256" key="2">
    <source>
        <dbReference type="ARBA" id="ARBA00022723"/>
    </source>
</evidence>
<feature type="domain" description="C2H2-type" evidence="11">
    <location>
        <begin position="315"/>
        <end position="342"/>
    </location>
</feature>
<evidence type="ECO:0000256" key="9">
    <source>
        <dbReference type="PROSITE-ProRule" id="PRU01263"/>
    </source>
</evidence>
<dbReference type="InterPro" id="IPR036236">
    <property type="entry name" value="Znf_C2H2_sf"/>
</dbReference>
<protein>
    <submittedName>
        <fullName evidence="13">Uncharacterized protein</fullName>
    </submittedName>
</protein>
<dbReference type="Gene3D" id="3.30.160.60">
    <property type="entry name" value="Classic Zinc Finger"/>
    <property type="match status" value="5"/>
</dbReference>
<keyword evidence="4 8" id="KW-0863">Zinc-finger</keyword>
<proteinExistence type="predicted"/>
<dbReference type="PANTHER" id="PTHR16515:SF49">
    <property type="entry name" value="GASTRULA ZINC FINGER PROTEIN XLCGF49.1-LIKE-RELATED"/>
    <property type="match status" value="1"/>
</dbReference>
<feature type="binding site" evidence="9">
    <location>
        <position position="57"/>
    </location>
    <ligand>
        <name>Zn(2+)</name>
        <dbReference type="ChEBI" id="CHEBI:29105"/>
    </ligand>
</feature>
<dbReference type="PANTHER" id="PTHR16515">
    <property type="entry name" value="PR DOMAIN ZINC FINGER PROTEIN"/>
    <property type="match status" value="1"/>
</dbReference>
<organism evidence="13 14">
    <name type="scientific">Plutella xylostella</name>
    <name type="common">Diamondback moth</name>
    <name type="synonym">Plutella maculipennis</name>
    <dbReference type="NCBI Taxonomy" id="51655"/>
    <lineage>
        <taxon>Eukaryota</taxon>
        <taxon>Metazoa</taxon>
        <taxon>Ecdysozoa</taxon>
        <taxon>Arthropoda</taxon>
        <taxon>Hexapoda</taxon>
        <taxon>Insecta</taxon>
        <taxon>Pterygota</taxon>
        <taxon>Neoptera</taxon>
        <taxon>Endopterygota</taxon>
        <taxon>Lepidoptera</taxon>
        <taxon>Glossata</taxon>
        <taxon>Ditrysia</taxon>
        <taxon>Yponomeutoidea</taxon>
        <taxon>Plutellidae</taxon>
        <taxon>Plutella</taxon>
    </lineage>
</organism>
<dbReference type="Pfam" id="PF00096">
    <property type="entry name" value="zf-C2H2"/>
    <property type="match status" value="3"/>
</dbReference>
<feature type="compositionally biased region" description="Basic residues" evidence="10">
    <location>
        <begin position="329"/>
        <end position="340"/>
    </location>
</feature>
<dbReference type="InterPro" id="IPR050331">
    <property type="entry name" value="Zinc_finger"/>
</dbReference>
<feature type="region of interest" description="Disordered" evidence="10">
    <location>
        <begin position="326"/>
        <end position="361"/>
    </location>
</feature>
<feature type="domain" description="C2H2-type" evidence="11">
    <location>
        <begin position="239"/>
        <end position="266"/>
    </location>
</feature>
<sequence length="361" mass="39664">MNINLETDKDICRICLQKTGLLFSLFRKRGDGFSPLEKITSCTRVALAPGGGICGQCLAELDVTAAFLDKCERASSFFTAQTTFNLEFASNPTEDVHKDVKDDLQPPFKMEESEWVEAKAGDAQSVEPAGAARLAGAQCAECGSRRRCRHSAPTSFQCQQCHKTFQRKANYIIHLKRHAGSREHPCPTCGARFITRSLARRHCAPRPRHACPHPACGKTFTTTTNLRTHVRMHNGERPHQCSECGKHFACKNTLRDHVRIHTGEKPYICSVCGKTFTTNKLSAHMRTHGPRPSRPPRPRVSASDPDSATAAARVFPCALCGASYGHSQSRNKHMRKHHGQKPQLPSNRAASAAAAAGMDVG</sequence>
<dbReference type="Proteomes" id="UP000823941">
    <property type="component" value="Chromosome 18"/>
</dbReference>
<comment type="caution">
    <text evidence="13">The sequence shown here is derived from an EMBL/GenBank/DDBJ whole genome shotgun (WGS) entry which is preliminary data.</text>
</comment>
<dbReference type="PROSITE" id="PS00028">
    <property type="entry name" value="ZINC_FINGER_C2H2_1"/>
    <property type="match status" value="4"/>
</dbReference>
<keyword evidence="14" id="KW-1185">Reference proteome</keyword>
<dbReference type="EMBL" id="JAHIBW010000018">
    <property type="protein sequence ID" value="KAG7302413.1"/>
    <property type="molecule type" value="Genomic_DNA"/>
</dbReference>
<reference evidence="13 14" key="1">
    <citation type="submission" date="2021-06" db="EMBL/GenBank/DDBJ databases">
        <title>A haploid diamondback moth (Plutella xylostella L.) genome assembly resolves 31 chromosomes and identifies a diamide resistance mutation.</title>
        <authorList>
            <person name="Ward C.M."/>
            <person name="Perry K.D."/>
            <person name="Baker G."/>
            <person name="Powis K."/>
            <person name="Heckel D.G."/>
            <person name="Baxter S.W."/>
        </authorList>
    </citation>
    <scope>NUCLEOTIDE SEQUENCE [LARGE SCALE GENOMIC DNA]</scope>
    <source>
        <strain evidence="13 14">LV</strain>
        <tissue evidence="13">Single pupa</tissue>
    </source>
</reference>
<keyword evidence="7" id="KW-0539">Nucleus</keyword>
<evidence type="ECO:0000256" key="3">
    <source>
        <dbReference type="ARBA" id="ARBA00022737"/>
    </source>
</evidence>
<feature type="domain" description="C2H2-type" evidence="11">
    <location>
        <begin position="156"/>
        <end position="183"/>
    </location>
</feature>
<name>A0ABQ7QB02_PLUXY</name>
<comment type="subcellular location">
    <subcellularLocation>
        <location evidence="1">Nucleus</location>
    </subcellularLocation>
</comment>
<dbReference type="PROSITE" id="PS51915">
    <property type="entry name" value="ZAD"/>
    <property type="match status" value="1"/>
</dbReference>
<feature type="domain" description="C2H2-type" evidence="11">
    <location>
        <begin position="209"/>
        <end position="238"/>
    </location>
</feature>
<dbReference type="SUPFAM" id="SSF57667">
    <property type="entry name" value="beta-beta-alpha zinc fingers"/>
    <property type="match status" value="4"/>
</dbReference>
<evidence type="ECO:0000256" key="10">
    <source>
        <dbReference type="SAM" id="MobiDB-lite"/>
    </source>
</evidence>
<dbReference type="Pfam" id="PF13912">
    <property type="entry name" value="zf-C2H2_6"/>
    <property type="match status" value="1"/>
</dbReference>
<feature type="binding site" evidence="9">
    <location>
        <position position="12"/>
    </location>
    <ligand>
        <name>Zn(2+)</name>
        <dbReference type="ChEBI" id="CHEBI:29105"/>
    </ligand>
</feature>
<dbReference type="InterPro" id="IPR012934">
    <property type="entry name" value="Znf_AD"/>
</dbReference>
<keyword evidence="6" id="KW-0238">DNA-binding</keyword>
<evidence type="ECO:0000256" key="6">
    <source>
        <dbReference type="ARBA" id="ARBA00023125"/>
    </source>
</evidence>
<keyword evidence="2 9" id="KW-0479">Metal-binding</keyword>
<feature type="region of interest" description="Disordered" evidence="10">
    <location>
        <begin position="283"/>
        <end position="307"/>
    </location>
</feature>
<feature type="compositionally biased region" description="Basic residues" evidence="10">
    <location>
        <begin position="283"/>
        <end position="297"/>
    </location>
</feature>
<feature type="binding site" evidence="9">
    <location>
        <position position="15"/>
    </location>
    <ligand>
        <name>Zn(2+)</name>
        <dbReference type="ChEBI" id="CHEBI:29105"/>
    </ligand>
</feature>